<accession>A0A3R7MER8</accession>
<evidence type="ECO:0000256" key="4">
    <source>
        <dbReference type="ARBA" id="ARBA00023180"/>
    </source>
</evidence>
<dbReference type="OrthoDB" id="19653at2759"/>
<protein>
    <recommendedName>
        <fullName evidence="5">Carboxylic ester hydrolase</fullName>
        <ecNumber evidence="5">3.1.1.-</ecNumber>
    </recommendedName>
</protein>
<comment type="similarity">
    <text evidence="1 5">Belongs to the type-B carboxylesterase/lipase family.</text>
</comment>
<dbReference type="PANTHER" id="PTHR11559">
    <property type="entry name" value="CARBOXYLESTERASE"/>
    <property type="match status" value="1"/>
</dbReference>
<evidence type="ECO:0000256" key="1">
    <source>
        <dbReference type="ARBA" id="ARBA00005964"/>
    </source>
</evidence>
<keyword evidence="8" id="KW-1185">Reference proteome</keyword>
<keyword evidence="2" id="KW-0719">Serine esterase</keyword>
<feature type="chain" id="PRO_5018382754" description="Carboxylic ester hydrolase" evidence="5">
    <location>
        <begin position="33"/>
        <end position="331"/>
    </location>
</feature>
<comment type="caution">
    <text evidence="7">The sequence shown here is derived from an EMBL/GenBank/DDBJ whole genome shotgun (WGS) entry which is preliminary data.</text>
</comment>
<dbReference type="InterPro" id="IPR019826">
    <property type="entry name" value="Carboxylesterase_B_AS"/>
</dbReference>
<dbReference type="InterPro" id="IPR029058">
    <property type="entry name" value="AB_hydrolase_fold"/>
</dbReference>
<evidence type="ECO:0000313" key="8">
    <source>
        <dbReference type="Proteomes" id="UP000283509"/>
    </source>
</evidence>
<keyword evidence="3 5" id="KW-0378">Hydrolase</keyword>
<evidence type="ECO:0000256" key="5">
    <source>
        <dbReference type="RuleBase" id="RU361235"/>
    </source>
</evidence>
<feature type="signal peptide" evidence="5">
    <location>
        <begin position="1"/>
        <end position="32"/>
    </location>
</feature>
<dbReference type="InterPro" id="IPR050309">
    <property type="entry name" value="Type-B_Carboxylest/Lipase"/>
</dbReference>
<evidence type="ECO:0000259" key="6">
    <source>
        <dbReference type="Pfam" id="PF00135"/>
    </source>
</evidence>
<dbReference type="Pfam" id="PF00135">
    <property type="entry name" value="COesterase"/>
    <property type="match status" value="1"/>
</dbReference>
<dbReference type="Gene3D" id="3.40.50.1820">
    <property type="entry name" value="alpha/beta hydrolase"/>
    <property type="match status" value="2"/>
</dbReference>
<dbReference type="PROSITE" id="PS00941">
    <property type="entry name" value="CARBOXYLESTERASE_B_2"/>
    <property type="match status" value="1"/>
</dbReference>
<proteinExistence type="inferred from homology"/>
<dbReference type="AlphaFoldDB" id="A0A3R7MER8"/>
<dbReference type="EMBL" id="QCYY01001107">
    <property type="protein sequence ID" value="ROT80574.1"/>
    <property type="molecule type" value="Genomic_DNA"/>
</dbReference>
<dbReference type="Proteomes" id="UP000283509">
    <property type="component" value="Unassembled WGS sequence"/>
</dbReference>
<evidence type="ECO:0000256" key="2">
    <source>
        <dbReference type="ARBA" id="ARBA00022487"/>
    </source>
</evidence>
<dbReference type="GO" id="GO:0052689">
    <property type="term" value="F:carboxylic ester hydrolase activity"/>
    <property type="evidence" value="ECO:0007669"/>
    <property type="project" value="UniProtKB-KW"/>
</dbReference>
<gene>
    <name evidence="7" type="ORF">C7M84_000682</name>
</gene>
<dbReference type="PROSITE" id="PS00122">
    <property type="entry name" value="CARBOXYLESTERASE_B_1"/>
    <property type="match status" value="1"/>
</dbReference>
<evidence type="ECO:0000256" key="3">
    <source>
        <dbReference type="ARBA" id="ARBA00022801"/>
    </source>
</evidence>
<name>A0A3R7MER8_PENVA</name>
<evidence type="ECO:0000313" key="7">
    <source>
        <dbReference type="EMBL" id="ROT80574.1"/>
    </source>
</evidence>
<organism evidence="7 8">
    <name type="scientific">Penaeus vannamei</name>
    <name type="common">Whiteleg shrimp</name>
    <name type="synonym">Litopenaeus vannamei</name>
    <dbReference type="NCBI Taxonomy" id="6689"/>
    <lineage>
        <taxon>Eukaryota</taxon>
        <taxon>Metazoa</taxon>
        <taxon>Ecdysozoa</taxon>
        <taxon>Arthropoda</taxon>
        <taxon>Crustacea</taxon>
        <taxon>Multicrustacea</taxon>
        <taxon>Malacostraca</taxon>
        <taxon>Eumalacostraca</taxon>
        <taxon>Eucarida</taxon>
        <taxon>Decapoda</taxon>
        <taxon>Dendrobranchiata</taxon>
        <taxon>Penaeoidea</taxon>
        <taxon>Penaeidae</taxon>
        <taxon>Penaeus</taxon>
    </lineage>
</organism>
<dbReference type="InterPro" id="IPR019819">
    <property type="entry name" value="Carboxylesterase_B_CS"/>
</dbReference>
<keyword evidence="5" id="KW-0732">Signal</keyword>
<reference evidence="7 8" key="2">
    <citation type="submission" date="2019-01" db="EMBL/GenBank/DDBJ databases">
        <title>The decoding of complex shrimp genome reveals the adaptation for benthos swimmer, frequently molting mechanism and breeding impact on genome.</title>
        <authorList>
            <person name="Sun Y."/>
            <person name="Gao Y."/>
            <person name="Yu Y."/>
        </authorList>
    </citation>
    <scope>NUCLEOTIDE SEQUENCE [LARGE SCALE GENOMIC DNA]</scope>
    <source>
        <tissue evidence="7">Muscle</tissue>
    </source>
</reference>
<dbReference type="InterPro" id="IPR002018">
    <property type="entry name" value="CarbesteraseB"/>
</dbReference>
<dbReference type="SUPFAM" id="SSF53474">
    <property type="entry name" value="alpha/beta-Hydrolases"/>
    <property type="match status" value="1"/>
</dbReference>
<reference evidence="7 8" key="1">
    <citation type="submission" date="2018-04" db="EMBL/GenBank/DDBJ databases">
        <authorList>
            <person name="Zhang X."/>
            <person name="Yuan J."/>
            <person name="Li F."/>
            <person name="Xiang J."/>
        </authorList>
    </citation>
    <scope>NUCLEOTIDE SEQUENCE [LARGE SCALE GENOMIC DNA]</scope>
    <source>
        <tissue evidence="7">Muscle</tissue>
    </source>
</reference>
<keyword evidence="4" id="KW-0325">Glycoprotein</keyword>
<dbReference type="EC" id="3.1.1.-" evidence="5"/>
<feature type="domain" description="Carboxylesterase type B" evidence="6">
    <location>
        <begin position="38"/>
        <end position="237"/>
    </location>
</feature>
<sequence length="331" mass="35915">MMHLVSDASRVATMNNNLWLCVAAALLGFVRAAPRVERPLVEVAQGKVLGEARQDHGVSYLAFEGIPFARPPTRSLRFKDPEPAEAWEGELDASSLPPPCAQFVLGGREDCLYLNVYAPQNALDAEKPLPVMVFIHGGGFYMGAALNNHGFQPMVAKGVIVVAMQYRLGVLGFLSTEDPVAPGNLGLKDQTLALRWIKDNIAFFGGDSDRITLYGGSAGAASVHYQMLAPAAADVSHGDNKQYNTQPGYGKLNTTGDIIVGDFITSTWTNFAKTMNPTPDDSLALTWETATSENLRHLAITPAPAMEDDQRAVNRAFWRTLPLRLNGLMNE</sequence>